<sequence length="276" mass="32156">MKFLAGIVTFNPEMERLRKNVEAVISQVDKLVIVDNGSDNLSLLQTTFSEVEVIPLHSNKGIAAALNIIGQYAIDNHYNWFLTLDQDTVINDDLMQIYMPYLDLPQVGTLSCLYRDLNQEDSRIYSDKFEEVSCVITSAALMKTSVFEISKRFDEWMFIDMVDYDINFEFQRLGYKVYRVNQIGFIHEIGEAKKINFLGRTAYTSNHSALRKYYRVRNSVYLYKKYGKNATTKSFLVQCRDEFIKIFLYENQKWQKLSAMVRGLIDGLKVKVEKNV</sequence>
<keyword evidence="3" id="KW-0328">Glycosyltransferase</keyword>
<dbReference type="PANTHER" id="PTHR43179">
    <property type="entry name" value="RHAMNOSYLTRANSFERASE WBBL"/>
    <property type="match status" value="1"/>
</dbReference>
<comment type="caution">
    <text evidence="6">The sequence shown here is derived from an EMBL/GenBank/DDBJ whole genome shotgun (WGS) entry which is preliminary data.</text>
</comment>
<dbReference type="OrthoDB" id="9771846at2"/>
<dbReference type="EMBL" id="SSXO01000001">
    <property type="protein sequence ID" value="TII01267.1"/>
    <property type="molecule type" value="Genomic_DNA"/>
</dbReference>
<dbReference type="Pfam" id="PF00535">
    <property type="entry name" value="Glycos_transf_2"/>
    <property type="match status" value="1"/>
</dbReference>
<dbReference type="SUPFAM" id="SSF53448">
    <property type="entry name" value="Nucleotide-diphospho-sugar transferases"/>
    <property type="match status" value="1"/>
</dbReference>
<dbReference type="PANTHER" id="PTHR43179:SF12">
    <property type="entry name" value="GALACTOFURANOSYLTRANSFERASE GLFT2"/>
    <property type="match status" value="1"/>
</dbReference>
<evidence type="ECO:0000256" key="4">
    <source>
        <dbReference type="ARBA" id="ARBA00022679"/>
    </source>
</evidence>
<reference evidence="6 7" key="1">
    <citation type="submission" date="2019-04" db="EMBL/GenBank/DDBJ databases">
        <title>Genome analysis of Streptococcus suis strain WUSS424.</title>
        <authorList>
            <person name="Chen H."/>
            <person name="Gao X."/>
            <person name="Wu Z."/>
        </authorList>
    </citation>
    <scope>NUCLEOTIDE SEQUENCE [LARGE SCALE GENOMIC DNA]</scope>
    <source>
        <strain evidence="6 7">WUSS424</strain>
    </source>
</reference>
<dbReference type="InterPro" id="IPR029044">
    <property type="entry name" value="Nucleotide-diphossugar_trans"/>
</dbReference>
<evidence type="ECO:0000313" key="6">
    <source>
        <dbReference type="EMBL" id="TII01267.1"/>
    </source>
</evidence>
<feature type="domain" description="Glycosyltransferase 2-like" evidence="5">
    <location>
        <begin position="7"/>
        <end position="107"/>
    </location>
</feature>
<comment type="pathway">
    <text evidence="1">Cell wall biogenesis; cell wall polysaccharide biosynthesis.</text>
</comment>
<evidence type="ECO:0000259" key="5">
    <source>
        <dbReference type="Pfam" id="PF00535"/>
    </source>
</evidence>
<keyword evidence="4 6" id="KW-0808">Transferase</keyword>
<gene>
    <name evidence="6" type="ORF">FAJ39_02795</name>
</gene>
<organism evidence="6 7">
    <name type="scientific">Streptococcus suis</name>
    <dbReference type="NCBI Taxonomy" id="1307"/>
    <lineage>
        <taxon>Bacteria</taxon>
        <taxon>Bacillati</taxon>
        <taxon>Bacillota</taxon>
        <taxon>Bacilli</taxon>
        <taxon>Lactobacillales</taxon>
        <taxon>Streptococcaceae</taxon>
        <taxon>Streptococcus</taxon>
    </lineage>
</organism>
<dbReference type="AlphaFoldDB" id="A0A4T2GRP8"/>
<dbReference type="Gene3D" id="3.90.550.10">
    <property type="entry name" value="Spore Coat Polysaccharide Biosynthesis Protein SpsA, Chain A"/>
    <property type="match status" value="1"/>
</dbReference>
<evidence type="ECO:0000256" key="2">
    <source>
        <dbReference type="ARBA" id="ARBA00006739"/>
    </source>
</evidence>
<accession>A0A4T2GRP8</accession>
<protein>
    <submittedName>
        <fullName evidence="6">Glycosyltransferase</fullName>
    </submittedName>
</protein>
<proteinExistence type="inferred from homology"/>
<dbReference type="InterPro" id="IPR001173">
    <property type="entry name" value="Glyco_trans_2-like"/>
</dbReference>
<dbReference type="Proteomes" id="UP000305165">
    <property type="component" value="Unassembled WGS sequence"/>
</dbReference>
<evidence type="ECO:0000313" key="7">
    <source>
        <dbReference type="Proteomes" id="UP000305165"/>
    </source>
</evidence>
<dbReference type="GO" id="GO:0016757">
    <property type="term" value="F:glycosyltransferase activity"/>
    <property type="evidence" value="ECO:0007669"/>
    <property type="project" value="UniProtKB-KW"/>
</dbReference>
<evidence type="ECO:0000256" key="3">
    <source>
        <dbReference type="ARBA" id="ARBA00022676"/>
    </source>
</evidence>
<evidence type="ECO:0000256" key="1">
    <source>
        <dbReference type="ARBA" id="ARBA00004776"/>
    </source>
</evidence>
<comment type="similarity">
    <text evidence="2">Belongs to the glycosyltransferase 2 family.</text>
</comment>
<name>A0A4T2GRP8_STRSU</name>